<keyword evidence="12" id="KW-1015">Disulfide bond</keyword>
<feature type="region of interest" description="Disordered" evidence="18">
    <location>
        <begin position="28"/>
        <end position="87"/>
    </location>
</feature>
<keyword evidence="13" id="KW-0325">Glycoprotein</keyword>
<proteinExistence type="inferred from homology"/>
<comment type="similarity">
    <text evidence="15">Belongs to the SFTPA family.</text>
</comment>
<feature type="signal peptide" evidence="19">
    <location>
        <begin position="1"/>
        <end position="19"/>
    </location>
</feature>
<keyword evidence="8 19" id="KW-0732">Signal</keyword>
<evidence type="ECO:0000256" key="4">
    <source>
        <dbReference type="ARBA" id="ARBA00022525"/>
    </source>
</evidence>
<evidence type="ECO:0000256" key="10">
    <source>
        <dbReference type="ARBA" id="ARBA00022837"/>
    </source>
</evidence>
<dbReference type="Gene3D" id="3.10.100.10">
    <property type="entry name" value="Mannose-Binding Protein A, subunit A"/>
    <property type="match status" value="1"/>
</dbReference>
<dbReference type="Pfam" id="PF00059">
    <property type="entry name" value="Lectin_C"/>
    <property type="match status" value="1"/>
</dbReference>
<evidence type="ECO:0000256" key="19">
    <source>
        <dbReference type="SAM" id="SignalP"/>
    </source>
</evidence>
<name>A0AAD1WT95_PELCU</name>
<evidence type="ECO:0000256" key="5">
    <source>
        <dbReference type="ARBA" id="ARBA00022530"/>
    </source>
</evidence>
<keyword evidence="7" id="KW-0479">Metal-binding</keyword>
<comment type="subcellular location">
    <subcellularLocation>
        <location evidence="2">Secreted</location>
        <location evidence="2">Extracellular space</location>
        <location evidence="2">Extracellular matrix</location>
    </subcellularLocation>
    <subcellularLocation>
        <location evidence="1">Secreted</location>
        <location evidence="1">Extracellular space</location>
        <location evidence="1">Surface film</location>
    </subcellularLocation>
</comment>
<keyword evidence="10" id="KW-0106">Calcium</keyword>
<evidence type="ECO:0000313" key="22">
    <source>
        <dbReference type="Proteomes" id="UP001295444"/>
    </source>
</evidence>
<keyword evidence="3" id="KW-0767">Surface film</keyword>
<dbReference type="InterPro" id="IPR001304">
    <property type="entry name" value="C-type_lectin-like"/>
</dbReference>
<dbReference type="InterPro" id="IPR051077">
    <property type="entry name" value="Ca-dependent_lectin"/>
</dbReference>
<dbReference type="InterPro" id="IPR016186">
    <property type="entry name" value="C-type_lectin-like/link_sf"/>
</dbReference>
<evidence type="ECO:0000259" key="20">
    <source>
        <dbReference type="PROSITE" id="PS50041"/>
    </source>
</evidence>
<evidence type="ECO:0000256" key="16">
    <source>
        <dbReference type="ARBA" id="ARBA00038763"/>
    </source>
</evidence>
<dbReference type="GO" id="GO:0007585">
    <property type="term" value="P:respiratory gaseous exchange by respiratory system"/>
    <property type="evidence" value="ECO:0007669"/>
    <property type="project" value="UniProtKB-KW"/>
</dbReference>
<gene>
    <name evidence="21" type="ORF">PECUL_23A004386</name>
</gene>
<feature type="chain" id="PRO_5042246190" description="Pulmonary surfactant-associated protein A" evidence="19">
    <location>
        <begin position="20"/>
        <end position="250"/>
    </location>
</feature>
<reference evidence="21" key="1">
    <citation type="submission" date="2022-03" db="EMBL/GenBank/DDBJ databases">
        <authorList>
            <person name="Alioto T."/>
            <person name="Alioto T."/>
            <person name="Gomez Garrido J."/>
        </authorList>
    </citation>
    <scope>NUCLEOTIDE SEQUENCE</scope>
</reference>
<evidence type="ECO:0000313" key="21">
    <source>
        <dbReference type="EMBL" id="CAH2321372.1"/>
    </source>
</evidence>
<dbReference type="Proteomes" id="UP001295444">
    <property type="component" value="Chromosome 11"/>
</dbReference>
<evidence type="ECO:0000256" key="3">
    <source>
        <dbReference type="ARBA" id="ARBA00022439"/>
    </source>
</evidence>
<dbReference type="AlphaFoldDB" id="A0AAD1WT95"/>
<keyword evidence="4" id="KW-0964">Secreted</keyword>
<dbReference type="PANTHER" id="PTHR24024">
    <property type="entry name" value="PULMONARY SURFACTANT-ASSOCIATED PROTEIN A"/>
    <property type="match status" value="1"/>
</dbReference>
<keyword evidence="22" id="KW-1185">Reference proteome</keyword>
<dbReference type="InterPro" id="IPR016187">
    <property type="entry name" value="CTDL_fold"/>
</dbReference>
<evidence type="ECO:0000256" key="6">
    <source>
        <dbReference type="ARBA" id="ARBA00022713"/>
    </source>
</evidence>
<dbReference type="PROSITE" id="PS50041">
    <property type="entry name" value="C_TYPE_LECTIN_2"/>
    <property type="match status" value="1"/>
</dbReference>
<keyword evidence="6" id="KW-0305">Gaseous exchange</keyword>
<evidence type="ECO:0000256" key="14">
    <source>
        <dbReference type="ARBA" id="ARBA00037480"/>
    </source>
</evidence>
<evidence type="ECO:0000256" key="11">
    <source>
        <dbReference type="ARBA" id="ARBA00023119"/>
    </source>
</evidence>
<evidence type="ECO:0000256" key="8">
    <source>
        <dbReference type="ARBA" id="ARBA00022729"/>
    </source>
</evidence>
<evidence type="ECO:0000256" key="9">
    <source>
        <dbReference type="ARBA" id="ARBA00022734"/>
    </source>
</evidence>
<dbReference type="SMART" id="SM00034">
    <property type="entry name" value="CLECT"/>
    <property type="match status" value="1"/>
</dbReference>
<evidence type="ECO:0000256" key="18">
    <source>
        <dbReference type="SAM" id="MobiDB-lite"/>
    </source>
</evidence>
<dbReference type="GO" id="GO:0030246">
    <property type="term" value="F:carbohydrate binding"/>
    <property type="evidence" value="ECO:0007669"/>
    <property type="project" value="UniProtKB-KW"/>
</dbReference>
<keyword evidence="5" id="KW-0272">Extracellular matrix</keyword>
<evidence type="ECO:0000256" key="12">
    <source>
        <dbReference type="ARBA" id="ARBA00023157"/>
    </source>
</evidence>
<dbReference type="PROSITE" id="PS00615">
    <property type="entry name" value="C_TYPE_LECTIN_1"/>
    <property type="match status" value="1"/>
</dbReference>
<evidence type="ECO:0000256" key="13">
    <source>
        <dbReference type="ARBA" id="ARBA00023180"/>
    </source>
</evidence>
<evidence type="ECO:0000256" key="15">
    <source>
        <dbReference type="ARBA" id="ARBA00038230"/>
    </source>
</evidence>
<comment type="function">
    <text evidence="14">In presence of calcium ions, it binds to surfactant phospholipids and contributes to lower the surface tension at the air-liquid interface in the alveoli of the mammalian lung and is essential for normal respiration. Enhances the expression of MYO18A/SP-R210 on alveolar macrophages.</text>
</comment>
<sequence length="250" mass="26783">MFEKQSLLLLIAISLTCKAQQIDKCAGIPGLPGTPGVNGVPGRDGRDGIKGNTGLPGPQGPPGGSPGLPGRDGLTGPIGVPGLPGLKGDKGDIGPPGIPALLDLKLQQFLDKIINRITRLEGVLRLEGKILEVGDKILATNGKEVDFETSKASCKNVGGKIVTPLNEAENNAVLNIVKDRNRYTYLGIKEGQTPGEFHYLDGTPVNYTHWRRNEPSGKGKENCVEMYTDGQWNDKACNQYRLTICEFEVL</sequence>
<dbReference type="GO" id="GO:0005581">
    <property type="term" value="C:collagen trimer"/>
    <property type="evidence" value="ECO:0007669"/>
    <property type="project" value="UniProtKB-KW"/>
</dbReference>
<dbReference type="GO" id="GO:0005615">
    <property type="term" value="C:extracellular space"/>
    <property type="evidence" value="ECO:0007669"/>
    <property type="project" value="TreeGrafter"/>
</dbReference>
<dbReference type="PANTHER" id="PTHR24024:SF13">
    <property type="entry name" value="PULMONARY SURFACTANT-ASSOCIATED PROTEIN A1"/>
    <property type="match status" value="1"/>
</dbReference>
<dbReference type="GO" id="GO:0005771">
    <property type="term" value="C:multivesicular body"/>
    <property type="evidence" value="ECO:0007669"/>
    <property type="project" value="TreeGrafter"/>
</dbReference>
<keyword evidence="11" id="KW-0176">Collagen</keyword>
<organism evidence="21 22">
    <name type="scientific">Pelobates cultripes</name>
    <name type="common">Western spadefoot toad</name>
    <dbReference type="NCBI Taxonomy" id="61616"/>
    <lineage>
        <taxon>Eukaryota</taxon>
        <taxon>Metazoa</taxon>
        <taxon>Chordata</taxon>
        <taxon>Craniata</taxon>
        <taxon>Vertebrata</taxon>
        <taxon>Euteleostomi</taxon>
        <taxon>Amphibia</taxon>
        <taxon>Batrachia</taxon>
        <taxon>Anura</taxon>
        <taxon>Pelobatoidea</taxon>
        <taxon>Pelobatidae</taxon>
        <taxon>Pelobates</taxon>
    </lineage>
</organism>
<dbReference type="SUPFAM" id="SSF56436">
    <property type="entry name" value="C-type lectin-like"/>
    <property type="match status" value="1"/>
</dbReference>
<evidence type="ECO:0000256" key="7">
    <source>
        <dbReference type="ARBA" id="ARBA00022723"/>
    </source>
</evidence>
<protein>
    <recommendedName>
        <fullName evidence="17">Pulmonary surfactant-associated protein A</fullName>
    </recommendedName>
</protein>
<dbReference type="InterPro" id="IPR018378">
    <property type="entry name" value="C-type_lectin_CS"/>
</dbReference>
<feature type="domain" description="C-type lectin" evidence="20">
    <location>
        <begin position="147"/>
        <end position="246"/>
    </location>
</feature>
<evidence type="ECO:0000256" key="17">
    <source>
        <dbReference type="ARBA" id="ARBA00041095"/>
    </source>
</evidence>
<accession>A0AAD1WT95</accession>
<evidence type="ECO:0000256" key="1">
    <source>
        <dbReference type="ARBA" id="ARBA00004364"/>
    </source>
</evidence>
<evidence type="ECO:0000256" key="2">
    <source>
        <dbReference type="ARBA" id="ARBA00004498"/>
    </source>
</evidence>
<keyword evidence="9" id="KW-0430">Lectin</keyword>
<dbReference type="GO" id="GO:0046872">
    <property type="term" value="F:metal ion binding"/>
    <property type="evidence" value="ECO:0007669"/>
    <property type="project" value="UniProtKB-KW"/>
</dbReference>
<comment type="subunit">
    <text evidence="16">Oligomeric complex of 6 set of homotrimers.</text>
</comment>
<dbReference type="EMBL" id="OW240922">
    <property type="protein sequence ID" value="CAH2321372.1"/>
    <property type="molecule type" value="Genomic_DNA"/>
</dbReference>